<comment type="similarity">
    <text evidence="1">Belongs to the bacterial solute-binding protein 1 family.</text>
</comment>
<keyword evidence="3 4" id="KW-0732">Signal</keyword>
<accession>A0A1H5PNB6</accession>
<feature type="chain" id="PRO_5039113485" evidence="4">
    <location>
        <begin position="26"/>
        <end position="431"/>
    </location>
</feature>
<reference evidence="6" key="1">
    <citation type="submission" date="2016-10" db="EMBL/GenBank/DDBJ databases">
        <authorList>
            <person name="Varghese N."/>
            <person name="Submissions S."/>
        </authorList>
    </citation>
    <scope>NUCLEOTIDE SEQUENCE [LARGE SCALE GENOMIC DNA]</scope>
    <source>
        <strain evidence="6">DSM 45237</strain>
    </source>
</reference>
<dbReference type="GO" id="GO:1901982">
    <property type="term" value="F:maltose binding"/>
    <property type="evidence" value="ECO:0007669"/>
    <property type="project" value="TreeGrafter"/>
</dbReference>
<keyword evidence="6" id="KW-1185">Reference proteome</keyword>
<dbReference type="AlphaFoldDB" id="A0A1H5PNB6"/>
<dbReference type="InterPro" id="IPR006059">
    <property type="entry name" value="SBP"/>
</dbReference>
<dbReference type="Gene3D" id="3.40.190.10">
    <property type="entry name" value="Periplasmic binding protein-like II"/>
    <property type="match status" value="1"/>
</dbReference>
<dbReference type="Proteomes" id="UP000181980">
    <property type="component" value="Unassembled WGS sequence"/>
</dbReference>
<evidence type="ECO:0000256" key="3">
    <source>
        <dbReference type="ARBA" id="ARBA00022729"/>
    </source>
</evidence>
<dbReference type="GO" id="GO:0042956">
    <property type="term" value="P:maltodextrin transmembrane transport"/>
    <property type="evidence" value="ECO:0007669"/>
    <property type="project" value="TreeGrafter"/>
</dbReference>
<dbReference type="GO" id="GO:0015768">
    <property type="term" value="P:maltose transport"/>
    <property type="evidence" value="ECO:0007669"/>
    <property type="project" value="TreeGrafter"/>
</dbReference>
<feature type="signal peptide" evidence="4">
    <location>
        <begin position="1"/>
        <end position="25"/>
    </location>
</feature>
<dbReference type="CDD" id="cd13585">
    <property type="entry name" value="PBP2_TMBP_like"/>
    <property type="match status" value="1"/>
</dbReference>
<organism evidence="5 6">
    <name type="scientific">Jiangella alba</name>
    <dbReference type="NCBI Taxonomy" id="561176"/>
    <lineage>
        <taxon>Bacteria</taxon>
        <taxon>Bacillati</taxon>
        <taxon>Actinomycetota</taxon>
        <taxon>Actinomycetes</taxon>
        <taxon>Jiangellales</taxon>
        <taxon>Jiangellaceae</taxon>
        <taxon>Jiangella</taxon>
    </lineage>
</organism>
<proteinExistence type="inferred from homology"/>
<keyword evidence="2" id="KW-0813">Transport</keyword>
<evidence type="ECO:0000256" key="4">
    <source>
        <dbReference type="SAM" id="SignalP"/>
    </source>
</evidence>
<dbReference type="Pfam" id="PF13416">
    <property type="entry name" value="SBP_bac_8"/>
    <property type="match status" value="1"/>
</dbReference>
<dbReference type="PANTHER" id="PTHR30061:SF50">
    <property type="entry name" value="MALTOSE_MALTODEXTRIN-BINDING PERIPLASMIC PROTEIN"/>
    <property type="match status" value="1"/>
</dbReference>
<evidence type="ECO:0000256" key="2">
    <source>
        <dbReference type="ARBA" id="ARBA00022448"/>
    </source>
</evidence>
<dbReference type="STRING" id="561176.SAMN04488561_4898"/>
<dbReference type="PROSITE" id="PS51257">
    <property type="entry name" value="PROKAR_LIPOPROTEIN"/>
    <property type="match status" value="1"/>
</dbReference>
<evidence type="ECO:0000256" key="1">
    <source>
        <dbReference type="ARBA" id="ARBA00008520"/>
    </source>
</evidence>
<evidence type="ECO:0000313" key="5">
    <source>
        <dbReference type="EMBL" id="SEF15255.1"/>
    </source>
</evidence>
<name>A0A1H5PNB6_9ACTN</name>
<dbReference type="RefSeq" id="WP_069109255.1">
    <property type="nucleotide sequence ID" value="NZ_FNUC01000004.1"/>
</dbReference>
<sequence>MARHSGRRRWSVGLAAAATLTLTLAACGSGDDAAESTGEAVDDGTTITMWVRAATAAQSQALVDAYNASHENQVQLTVVPTDNYLQKVGVAAGSGDLPDLLASDVIYTPNFTSKNMYLDITDRVEQLDFADALAPSHMQLGTYEGETYTVPHNVAVSALFQNDVLLEQAGVDPSVAPATLADLAANAEKVAALGGDAVGLYYTGNNGGSISFTHFPAIWASGGEPLNDDGTAANLDSPEVVEVFQAFNDMFASGATADAVRNESGPTRDEVFAGGNVGYMLASNSVLQNVTDTDQLKIGVNGIPGTTGDVSTFVGGDVIGISANSERADAAWDFLSWSLSEDAQLEVFAKSDNLTVRTDLADNEYAAADPRQVTLNELIAKGHTPYALNYGQTFNDPNGPWLEAARGALFGDDAAGALSASLDAVNSSLAR</sequence>
<dbReference type="SUPFAM" id="SSF53850">
    <property type="entry name" value="Periplasmic binding protein-like II"/>
    <property type="match status" value="1"/>
</dbReference>
<protein>
    <submittedName>
        <fullName evidence="5">Carbohydrate ABC transporter substrate-binding protein, CUT1 family</fullName>
    </submittedName>
</protein>
<dbReference type="PANTHER" id="PTHR30061">
    <property type="entry name" value="MALTOSE-BINDING PERIPLASMIC PROTEIN"/>
    <property type="match status" value="1"/>
</dbReference>
<dbReference type="EMBL" id="FNUC01000004">
    <property type="protein sequence ID" value="SEF15255.1"/>
    <property type="molecule type" value="Genomic_DNA"/>
</dbReference>
<evidence type="ECO:0000313" key="6">
    <source>
        <dbReference type="Proteomes" id="UP000181980"/>
    </source>
</evidence>
<gene>
    <name evidence="5" type="ORF">SAMN04488561_4898</name>
</gene>
<dbReference type="GO" id="GO:0055052">
    <property type="term" value="C:ATP-binding cassette (ABC) transporter complex, substrate-binding subunit-containing"/>
    <property type="evidence" value="ECO:0007669"/>
    <property type="project" value="TreeGrafter"/>
</dbReference>